<dbReference type="eggNOG" id="COG0823">
    <property type="taxonomic scope" value="Bacteria"/>
</dbReference>
<dbReference type="RefSeq" id="WP_007082128.1">
    <property type="nucleotide sequence ID" value="NZ_AJXU01000051.1"/>
</dbReference>
<accession>I4VMX7</accession>
<evidence type="ECO:0000313" key="2">
    <source>
        <dbReference type="EMBL" id="EIL88568.1"/>
    </source>
</evidence>
<feature type="chain" id="PRO_5003695823" evidence="1">
    <location>
        <begin position="23"/>
        <end position="185"/>
    </location>
</feature>
<feature type="signal peptide" evidence="1">
    <location>
        <begin position="1"/>
        <end position="22"/>
    </location>
</feature>
<dbReference type="STRING" id="1163408.UU9_12493"/>
<sequence length="185" mass="19569">MKRHFVALLVMLITANAPSASAQNSGEMAIAPGGDPTFYVMNGGTPEPFGDRIVECRNSCAQKRVLVTANSASEPKQMLGHFSGLKLAVDGEALFFESEAWATSNAVHAVDLATGQQRYVTDGSIACVIGTGRFQGALLVAKRKHFVQGGSYNPLYLFDANGKELGLAALDVDEAPKFCGSGELQ</sequence>
<keyword evidence="3" id="KW-1185">Reference proteome</keyword>
<proteinExistence type="predicted"/>
<comment type="caution">
    <text evidence="2">The sequence shown here is derived from an EMBL/GenBank/DDBJ whole genome shotgun (WGS) entry which is preliminary data.</text>
</comment>
<name>I4VMX7_9GAMM</name>
<dbReference type="AlphaFoldDB" id="I4VMX7"/>
<dbReference type="Proteomes" id="UP000004210">
    <property type="component" value="Unassembled WGS sequence"/>
</dbReference>
<dbReference type="EMBL" id="AJXU01000051">
    <property type="protein sequence ID" value="EIL88568.1"/>
    <property type="molecule type" value="Genomic_DNA"/>
</dbReference>
<gene>
    <name evidence="2" type="ORF">UU9_12493</name>
</gene>
<protein>
    <submittedName>
        <fullName evidence="2">N-acetylmuramoyl-L-alanine amidase</fullName>
    </submittedName>
</protein>
<keyword evidence="1" id="KW-0732">Signal</keyword>
<reference evidence="2 3" key="1">
    <citation type="journal article" date="2012" name="J. Bacteriol.">
        <title>Genome sequences for six rhodanobacter strains, isolated from soils and the terrestrial subsurface, with variable denitrification capabilities.</title>
        <authorList>
            <person name="Kostka J.E."/>
            <person name="Green S.J."/>
            <person name="Rishishwar L."/>
            <person name="Prakash O."/>
            <person name="Katz L.S."/>
            <person name="Marino-Ramirez L."/>
            <person name="Jordan I.K."/>
            <person name="Munk C."/>
            <person name="Ivanova N."/>
            <person name="Mikhailova N."/>
            <person name="Watson D.B."/>
            <person name="Brown S.D."/>
            <person name="Palumbo A.V."/>
            <person name="Brooks S.C."/>
        </authorList>
    </citation>
    <scope>NUCLEOTIDE SEQUENCE [LARGE SCALE GENOMIC DNA]</scope>
    <source>
        <strain evidence="3">Jip2T</strain>
    </source>
</reference>
<organism evidence="2 3">
    <name type="scientific">Rhodanobacter fulvus Jip2</name>
    <dbReference type="NCBI Taxonomy" id="1163408"/>
    <lineage>
        <taxon>Bacteria</taxon>
        <taxon>Pseudomonadati</taxon>
        <taxon>Pseudomonadota</taxon>
        <taxon>Gammaproteobacteria</taxon>
        <taxon>Lysobacterales</taxon>
        <taxon>Rhodanobacteraceae</taxon>
        <taxon>Rhodanobacter</taxon>
    </lineage>
</organism>
<dbReference type="OrthoDB" id="7066295at2"/>
<evidence type="ECO:0000313" key="3">
    <source>
        <dbReference type="Proteomes" id="UP000004210"/>
    </source>
</evidence>
<evidence type="ECO:0000256" key="1">
    <source>
        <dbReference type="SAM" id="SignalP"/>
    </source>
</evidence>